<dbReference type="Proteomes" id="UP001345219">
    <property type="component" value="Chromosome 13"/>
</dbReference>
<sequence>MATCTVLEHLQVGAHIAKNALSYPRKLVAKNAGVNGSVVSEKILSSDNPRMDTMLLLGTMKIY</sequence>
<protein>
    <submittedName>
        <fullName evidence="1">Uncharacterized protein</fullName>
    </submittedName>
</protein>
<keyword evidence="2" id="KW-1185">Reference proteome</keyword>
<dbReference type="InterPro" id="IPR027413">
    <property type="entry name" value="GROEL-like_equatorial_sf"/>
</dbReference>
<name>A0AAN7QYS6_9MYRT</name>
<proteinExistence type="predicted"/>
<dbReference type="Gene3D" id="1.10.560.10">
    <property type="entry name" value="GroEL-like equatorial domain"/>
    <property type="match status" value="1"/>
</dbReference>
<dbReference type="AlphaFoldDB" id="A0AAN7QYS6"/>
<dbReference type="SUPFAM" id="SSF48592">
    <property type="entry name" value="GroEL equatorial domain-like"/>
    <property type="match status" value="1"/>
</dbReference>
<evidence type="ECO:0000313" key="1">
    <source>
        <dbReference type="EMBL" id="KAK4780063.1"/>
    </source>
</evidence>
<comment type="caution">
    <text evidence="1">The sequence shown here is derived from an EMBL/GenBank/DDBJ whole genome shotgun (WGS) entry which is preliminary data.</text>
</comment>
<evidence type="ECO:0000313" key="2">
    <source>
        <dbReference type="Proteomes" id="UP001345219"/>
    </source>
</evidence>
<dbReference type="EMBL" id="JAXIOK010000001">
    <property type="protein sequence ID" value="KAK4780063.1"/>
    <property type="molecule type" value="Genomic_DNA"/>
</dbReference>
<reference evidence="1 2" key="1">
    <citation type="journal article" date="2023" name="Hortic Res">
        <title>Pangenome of water caltrop reveals structural variations and asymmetric subgenome divergence after allopolyploidization.</title>
        <authorList>
            <person name="Zhang X."/>
            <person name="Chen Y."/>
            <person name="Wang L."/>
            <person name="Yuan Y."/>
            <person name="Fang M."/>
            <person name="Shi L."/>
            <person name="Lu R."/>
            <person name="Comes H.P."/>
            <person name="Ma Y."/>
            <person name="Chen Y."/>
            <person name="Huang G."/>
            <person name="Zhou Y."/>
            <person name="Zheng Z."/>
            <person name="Qiu Y."/>
        </authorList>
    </citation>
    <scope>NUCLEOTIDE SEQUENCE [LARGE SCALE GENOMIC DNA]</scope>
    <source>
        <tissue evidence="1">Roots</tissue>
    </source>
</reference>
<gene>
    <name evidence="1" type="ORF">SAY87_016169</name>
</gene>
<organism evidence="1 2">
    <name type="scientific">Trapa incisa</name>
    <dbReference type="NCBI Taxonomy" id="236973"/>
    <lineage>
        <taxon>Eukaryota</taxon>
        <taxon>Viridiplantae</taxon>
        <taxon>Streptophyta</taxon>
        <taxon>Embryophyta</taxon>
        <taxon>Tracheophyta</taxon>
        <taxon>Spermatophyta</taxon>
        <taxon>Magnoliopsida</taxon>
        <taxon>eudicotyledons</taxon>
        <taxon>Gunneridae</taxon>
        <taxon>Pentapetalae</taxon>
        <taxon>rosids</taxon>
        <taxon>malvids</taxon>
        <taxon>Myrtales</taxon>
        <taxon>Lythraceae</taxon>
        <taxon>Trapa</taxon>
    </lineage>
</organism>
<accession>A0AAN7QYS6</accession>